<name>U4TRB2_9LACO</name>
<proteinExistence type="predicted"/>
<keyword evidence="1" id="KW-0472">Membrane</keyword>
<organism evidence="2 3">
    <name type="scientific">Schleiferilactobacillus shenzhenensis LY-73</name>
    <dbReference type="NCBI Taxonomy" id="1231336"/>
    <lineage>
        <taxon>Bacteria</taxon>
        <taxon>Bacillati</taxon>
        <taxon>Bacillota</taxon>
        <taxon>Bacilli</taxon>
        <taxon>Lactobacillales</taxon>
        <taxon>Lactobacillaceae</taxon>
        <taxon>Schleiferilactobacillus</taxon>
    </lineage>
</organism>
<evidence type="ECO:0000256" key="1">
    <source>
        <dbReference type="SAM" id="Phobius"/>
    </source>
</evidence>
<protein>
    <submittedName>
        <fullName evidence="2">Uncharacterized protein</fullName>
    </submittedName>
</protein>
<evidence type="ECO:0000313" key="2">
    <source>
        <dbReference type="EMBL" id="ERL65995.1"/>
    </source>
</evidence>
<sequence length="38" mass="4180">MMAISNSVLDEKYHSLVPGIIVHVTYNTIVSCGTLLFI</sequence>
<dbReference type="HOGENOM" id="CLU_3329427_0_0_9"/>
<dbReference type="EMBL" id="KI271584">
    <property type="protein sequence ID" value="ERL65995.1"/>
    <property type="molecule type" value="Genomic_DNA"/>
</dbReference>
<accession>U4TRB2</accession>
<feature type="transmembrane region" description="Helical" evidence="1">
    <location>
        <begin position="20"/>
        <end position="37"/>
    </location>
</feature>
<keyword evidence="3" id="KW-1185">Reference proteome</keyword>
<dbReference type="Proteomes" id="UP000030647">
    <property type="component" value="Unassembled WGS sequence"/>
</dbReference>
<reference evidence="3" key="1">
    <citation type="journal article" date="2013" name="Genome Announc.">
        <title>Whole-Genome Sequencing of Lactobacillus shenzhenensis Strain LY-73T.</title>
        <authorList>
            <person name="Lin Z."/>
            <person name="Liu Z."/>
            <person name="Yang R."/>
            <person name="Zou Y."/>
            <person name="Wan D."/>
            <person name="Chen J."/>
            <person name="Guo M."/>
            <person name="Zhao J."/>
            <person name="Fang C."/>
            <person name="Yang R."/>
            <person name="Liu F."/>
        </authorList>
    </citation>
    <scope>NUCLEOTIDE SEQUENCE [LARGE SCALE GENOMIC DNA]</scope>
    <source>
        <strain evidence="3">LY-73</strain>
    </source>
</reference>
<keyword evidence="1" id="KW-0812">Transmembrane</keyword>
<dbReference type="AlphaFoldDB" id="U4TRB2"/>
<keyword evidence="1" id="KW-1133">Transmembrane helix</keyword>
<evidence type="ECO:0000313" key="3">
    <source>
        <dbReference type="Proteomes" id="UP000030647"/>
    </source>
</evidence>
<gene>
    <name evidence="2" type="ORF">L248_2071</name>
</gene>